<protein>
    <submittedName>
        <fullName evidence="2">Zinc-finger</fullName>
    </submittedName>
</protein>
<feature type="region of interest" description="Disordered" evidence="1">
    <location>
        <begin position="1"/>
        <end position="27"/>
    </location>
</feature>
<dbReference type="Proteomes" id="UP000199301">
    <property type="component" value="Unassembled WGS sequence"/>
</dbReference>
<dbReference type="GO" id="GO:0008270">
    <property type="term" value="F:zinc ion binding"/>
    <property type="evidence" value="ECO:0007669"/>
    <property type="project" value="UniProtKB-KW"/>
</dbReference>
<accession>A0A1H1FQQ3</accession>
<evidence type="ECO:0000313" key="3">
    <source>
        <dbReference type="Proteomes" id="UP000199301"/>
    </source>
</evidence>
<keyword evidence="2" id="KW-0863">Zinc-finger</keyword>
<name>A0A1H1FQQ3_9ACTN</name>
<organism evidence="2 3">
    <name type="scientific">Actinopolyspora saharensis</name>
    <dbReference type="NCBI Taxonomy" id="995062"/>
    <lineage>
        <taxon>Bacteria</taxon>
        <taxon>Bacillati</taxon>
        <taxon>Actinomycetota</taxon>
        <taxon>Actinomycetes</taxon>
        <taxon>Actinopolysporales</taxon>
        <taxon>Actinopolysporaceae</taxon>
        <taxon>Actinopolyspora</taxon>
    </lineage>
</organism>
<sequence>MPHPFTWVPGDHARHVSEDPVPPPGVEFPPDLTVTALCGREVTSAAGEIAWLWPTCPDCDGRARELVGAPPRTDSADGEQC</sequence>
<dbReference type="RefSeq" id="WP_092525117.1">
    <property type="nucleotide sequence ID" value="NZ_FNKO01000002.1"/>
</dbReference>
<dbReference type="Pfam" id="PF16827">
    <property type="entry name" value="zf-HC3"/>
    <property type="match status" value="1"/>
</dbReference>
<keyword evidence="2" id="KW-0479">Metal-binding</keyword>
<dbReference type="Gene3D" id="2.30.30.990">
    <property type="entry name" value="Malonyl-[acyl-carrier protein] O-methyltransferase, zinc-finger motif"/>
    <property type="match status" value="1"/>
</dbReference>
<dbReference type="EMBL" id="FNKO01000002">
    <property type="protein sequence ID" value="SDR03241.1"/>
    <property type="molecule type" value="Genomic_DNA"/>
</dbReference>
<dbReference type="InterPro" id="IPR031795">
    <property type="entry name" value="Zf-HC3"/>
</dbReference>
<evidence type="ECO:0000313" key="2">
    <source>
        <dbReference type="EMBL" id="SDR03241.1"/>
    </source>
</evidence>
<dbReference type="OrthoDB" id="3556580at2"/>
<dbReference type="AlphaFoldDB" id="A0A1H1FQQ3"/>
<proteinExistence type="predicted"/>
<reference evidence="3" key="1">
    <citation type="submission" date="2016-10" db="EMBL/GenBank/DDBJ databases">
        <authorList>
            <person name="Varghese N."/>
            <person name="Submissions S."/>
        </authorList>
    </citation>
    <scope>NUCLEOTIDE SEQUENCE [LARGE SCALE GENOMIC DNA]</scope>
    <source>
        <strain evidence="3">DSM 45459</strain>
    </source>
</reference>
<dbReference type="STRING" id="995062.SAMN04489718_3177"/>
<keyword evidence="2" id="KW-0862">Zinc</keyword>
<evidence type="ECO:0000256" key="1">
    <source>
        <dbReference type="SAM" id="MobiDB-lite"/>
    </source>
</evidence>
<gene>
    <name evidence="2" type="ORF">SAMN04489718_3177</name>
</gene>
<keyword evidence="3" id="KW-1185">Reference proteome</keyword>